<keyword evidence="1" id="KW-1133">Transmembrane helix</keyword>
<feature type="transmembrane region" description="Helical" evidence="1">
    <location>
        <begin position="52"/>
        <end position="69"/>
    </location>
</feature>
<dbReference type="AlphaFoldDB" id="A0AB39BVN6"/>
<sequence length="162" mass="18140">MEGKWNEKTVGSAGYTAGNPIKERDVYEVKNIFTYAFVNTNNQYEVMMVKRATMFHLICFILILCLLSACGQESTGGNGSGVYSISVHFNDQEYTAATNDEGYEKSGFVGTIVRKLPKEKLPTENGESNFFEVGTKIYSVMGEENMIYLEQDGSEYILTTNK</sequence>
<accession>A0AB39BVN6</accession>
<reference evidence="2" key="1">
    <citation type="submission" date="2024-07" db="EMBL/GenBank/DDBJ databases">
        <title>Identification and characteristics of an arsenic-resistant bacterial isolate, which belongs to a novel species.</title>
        <authorList>
            <person name="Juszczyk A."/>
            <person name="Kowalczyk A."/>
            <person name="Was K."/>
            <person name="Kosowicz W."/>
            <person name="Budzyn A."/>
            <person name="Latowski D."/>
        </authorList>
    </citation>
    <scope>NUCLEOTIDE SEQUENCE</scope>
    <source>
        <strain evidence="2">As8PL</strain>
    </source>
</reference>
<gene>
    <name evidence="2" type="ORF">AB3N04_06070</name>
</gene>
<evidence type="ECO:0000256" key="1">
    <source>
        <dbReference type="SAM" id="Phobius"/>
    </source>
</evidence>
<organism evidence="2">
    <name type="scientific">Alkalihalophilus sp. As8PL</name>
    <dbReference type="NCBI Taxonomy" id="3237103"/>
    <lineage>
        <taxon>Bacteria</taxon>
        <taxon>Bacillati</taxon>
        <taxon>Bacillota</taxon>
        <taxon>Bacilli</taxon>
        <taxon>Bacillales</taxon>
        <taxon>Bacillaceae</taxon>
        <taxon>Alkalihalophilus</taxon>
    </lineage>
</organism>
<evidence type="ECO:0000313" key="2">
    <source>
        <dbReference type="EMBL" id="XDI37877.1"/>
    </source>
</evidence>
<proteinExistence type="predicted"/>
<keyword evidence="1" id="KW-0812">Transmembrane</keyword>
<protein>
    <submittedName>
        <fullName evidence="2">Uncharacterized protein</fullName>
    </submittedName>
</protein>
<dbReference type="RefSeq" id="WP_368505204.1">
    <property type="nucleotide sequence ID" value="NZ_CP162551.1"/>
</dbReference>
<dbReference type="EMBL" id="CP162551">
    <property type="protein sequence ID" value="XDI37877.1"/>
    <property type="molecule type" value="Genomic_DNA"/>
</dbReference>
<keyword evidence="1" id="KW-0472">Membrane</keyword>
<name>A0AB39BVN6_9BACI</name>